<dbReference type="EMBL" id="CP157743">
    <property type="protein sequence ID" value="XBS20678.1"/>
    <property type="molecule type" value="Genomic_DNA"/>
</dbReference>
<dbReference type="AlphaFoldDB" id="A0AAU7NUP5"/>
<reference evidence="9 10" key="1">
    <citation type="journal article" date="2024" name="Microbiology">
        <title>Methylomarinum rosea sp. nov., a novel halophilic methanotrophic bacterium from the hypersaline Lake Elton.</title>
        <authorList>
            <person name="Suleimanov R.Z."/>
            <person name="Oshkin I.Y."/>
            <person name="Danilova O.V."/>
            <person name="Suzina N.E."/>
            <person name="Dedysh S.N."/>
        </authorList>
    </citation>
    <scope>NUCLEOTIDE SEQUENCE [LARGE SCALE GENOMIC DNA]</scope>
    <source>
        <strain evidence="9 10">Ch1-1</strain>
    </source>
</reference>
<evidence type="ECO:0000256" key="3">
    <source>
        <dbReference type="ARBA" id="ARBA00022490"/>
    </source>
</evidence>
<evidence type="ECO:0000256" key="7">
    <source>
        <dbReference type="PROSITE-ProRule" id="PRU00110"/>
    </source>
</evidence>
<dbReference type="RefSeq" id="WP_349431725.1">
    <property type="nucleotide sequence ID" value="NZ_CP157743.1"/>
</dbReference>
<comment type="caution">
    <text evidence="7">Lacks conserved residue(s) required for the propagation of feature annotation.</text>
</comment>
<keyword evidence="9" id="KW-0969">Cilium</keyword>
<dbReference type="KEGG" id="mech:Q9L42_000685"/>
<keyword evidence="3 6" id="KW-0963">Cytoplasm</keyword>
<dbReference type="PIRSF" id="PIRSF039090">
    <property type="entry name" value="Flis"/>
    <property type="match status" value="1"/>
</dbReference>
<dbReference type="InterPro" id="IPR036584">
    <property type="entry name" value="FliS_sf"/>
</dbReference>
<dbReference type="InterPro" id="IPR008207">
    <property type="entry name" value="Sig_transdc_His_kin_Hpt_dom"/>
</dbReference>
<dbReference type="Pfam" id="PF02561">
    <property type="entry name" value="FliS"/>
    <property type="match status" value="1"/>
</dbReference>
<dbReference type="PANTHER" id="PTHR34773">
    <property type="entry name" value="FLAGELLAR SECRETION CHAPERONE FLIS"/>
    <property type="match status" value="1"/>
</dbReference>
<dbReference type="GO" id="GO:0000160">
    <property type="term" value="P:phosphorelay signal transduction system"/>
    <property type="evidence" value="ECO:0007669"/>
    <property type="project" value="InterPro"/>
</dbReference>
<keyword evidence="9" id="KW-0966">Cell projection</keyword>
<accession>A0AAU7NUP5</accession>
<evidence type="ECO:0000259" key="8">
    <source>
        <dbReference type="PROSITE" id="PS50894"/>
    </source>
</evidence>
<dbReference type="PANTHER" id="PTHR34773:SF1">
    <property type="entry name" value="FLAGELLAR SECRETION CHAPERONE FLIS"/>
    <property type="match status" value="1"/>
</dbReference>
<evidence type="ECO:0000256" key="2">
    <source>
        <dbReference type="ARBA" id="ARBA00008787"/>
    </source>
</evidence>
<dbReference type="PROSITE" id="PS50894">
    <property type="entry name" value="HPT"/>
    <property type="match status" value="1"/>
</dbReference>
<comment type="subcellular location">
    <subcellularLocation>
        <location evidence="1 6">Cytoplasm</location>
        <location evidence="1 6">Cytosol</location>
    </subcellularLocation>
</comment>
<dbReference type="GO" id="GO:0044780">
    <property type="term" value="P:bacterial-type flagellum assembly"/>
    <property type="evidence" value="ECO:0007669"/>
    <property type="project" value="InterPro"/>
</dbReference>
<keyword evidence="4 6" id="KW-1005">Bacterial flagellum biogenesis</keyword>
<proteinExistence type="inferred from homology"/>
<evidence type="ECO:0000256" key="6">
    <source>
        <dbReference type="PIRNR" id="PIRNR039090"/>
    </source>
</evidence>
<dbReference type="NCBIfam" id="TIGR00208">
    <property type="entry name" value="fliS"/>
    <property type="match status" value="1"/>
</dbReference>
<dbReference type="SUPFAM" id="SSF101116">
    <property type="entry name" value="Flagellar export chaperone FliS"/>
    <property type="match status" value="1"/>
</dbReference>
<dbReference type="InterPro" id="IPR003713">
    <property type="entry name" value="FliS"/>
</dbReference>
<organism evidence="9 10">
    <name type="scientific">Methylomarinum roseum</name>
    <dbReference type="NCBI Taxonomy" id="3067653"/>
    <lineage>
        <taxon>Bacteria</taxon>
        <taxon>Pseudomonadati</taxon>
        <taxon>Pseudomonadota</taxon>
        <taxon>Gammaproteobacteria</taxon>
        <taxon>Methylococcales</taxon>
        <taxon>Methylococcaceae</taxon>
        <taxon>Methylomarinum</taxon>
    </lineage>
</organism>
<dbReference type="GO" id="GO:0071973">
    <property type="term" value="P:bacterial-type flagellum-dependent cell motility"/>
    <property type="evidence" value="ECO:0007669"/>
    <property type="project" value="TreeGrafter"/>
</dbReference>
<sequence length="136" mass="14931">MNALSNRAMSQYKQVGTHVGADSADPHQLIVMLFDGALERIAIAKGAIERNDIEEKGQKIGRVIAIVDGLRASLDKEQGGEIAENLDNLYDYMQRRLFEANLNNDLAILSEVADLIKEVRSAWVAIPVDVRQAANG</sequence>
<comment type="similarity">
    <text evidence="2 6">Belongs to the FliS family.</text>
</comment>
<evidence type="ECO:0000256" key="1">
    <source>
        <dbReference type="ARBA" id="ARBA00004514"/>
    </source>
</evidence>
<gene>
    <name evidence="9" type="primary">fliS</name>
    <name evidence="9" type="ORF">Q9L42_000685</name>
</gene>
<keyword evidence="9" id="KW-0282">Flagellum</keyword>
<protein>
    <recommendedName>
        <fullName evidence="6">Flagellar secretion chaperone FliS</fullName>
    </recommendedName>
</protein>
<dbReference type="GO" id="GO:0005829">
    <property type="term" value="C:cytosol"/>
    <property type="evidence" value="ECO:0007669"/>
    <property type="project" value="UniProtKB-SubCell"/>
</dbReference>
<keyword evidence="5" id="KW-0143">Chaperone</keyword>
<evidence type="ECO:0000256" key="5">
    <source>
        <dbReference type="ARBA" id="ARBA00023186"/>
    </source>
</evidence>
<keyword evidence="10" id="KW-1185">Reference proteome</keyword>
<name>A0AAU7NUP5_9GAMM</name>
<evidence type="ECO:0000313" key="10">
    <source>
        <dbReference type="Proteomes" id="UP001225378"/>
    </source>
</evidence>
<dbReference type="Gene3D" id="1.20.120.340">
    <property type="entry name" value="Flagellar protein FliS"/>
    <property type="match status" value="1"/>
</dbReference>
<dbReference type="Proteomes" id="UP001225378">
    <property type="component" value="Chromosome"/>
</dbReference>
<feature type="domain" description="HPt" evidence="8">
    <location>
        <begin position="22"/>
        <end position="123"/>
    </location>
</feature>
<evidence type="ECO:0000256" key="4">
    <source>
        <dbReference type="ARBA" id="ARBA00022795"/>
    </source>
</evidence>
<evidence type="ECO:0000313" key="9">
    <source>
        <dbReference type="EMBL" id="XBS20678.1"/>
    </source>
</evidence>
<dbReference type="CDD" id="cd16098">
    <property type="entry name" value="FliS"/>
    <property type="match status" value="1"/>
</dbReference>